<dbReference type="Proteomes" id="UP001170310">
    <property type="component" value="Unassembled WGS sequence"/>
</dbReference>
<dbReference type="PANTHER" id="PTHR28082">
    <property type="entry name" value="ZINC FINGER PROTEIN"/>
    <property type="match status" value="1"/>
</dbReference>
<protein>
    <submittedName>
        <fullName evidence="5">CHY zinc finger protein</fullName>
    </submittedName>
</protein>
<dbReference type="PANTHER" id="PTHR28082:SF1">
    <property type="entry name" value="HELPER OF TIM PROTEIN 13"/>
    <property type="match status" value="1"/>
</dbReference>
<keyword evidence="2" id="KW-0863">Zinc-finger</keyword>
<dbReference type="EMBL" id="JAUOQO010000002">
    <property type="protein sequence ID" value="MDO6573073.1"/>
    <property type="molecule type" value="Genomic_DNA"/>
</dbReference>
<dbReference type="PROSITE" id="PS51266">
    <property type="entry name" value="ZF_CHY"/>
    <property type="match status" value="1"/>
</dbReference>
<evidence type="ECO:0000256" key="1">
    <source>
        <dbReference type="ARBA" id="ARBA00022723"/>
    </source>
</evidence>
<evidence type="ECO:0000256" key="2">
    <source>
        <dbReference type="ARBA" id="ARBA00022771"/>
    </source>
</evidence>
<reference evidence="5" key="1">
    <citation type="submission" date="2023-07" db="EMBL/GenBank/DDBJ databases">
        <title>Genome content predicts the carbon catabolic preferences of heterotrophic bacteria.</title>
        <authorList>
            <person name="Gralka M."/>
        </authorList>
    </citation>
    <scope>NUCLEOTIDE SEQUENCE</scope>
    <source>
        <strain evidence="5">E2R20</strain>
    </source>
</reference>
<dbReference type="InterPro" id="IPR008913">
    <property type="entry name" value="Znf_CHY"/>
</dbReference>
<name>A0AAW7YP99_9STAP</name>
<comment type="caution">
    <text evidence="5">The sequence shown here is derived from an EMBL/GenBank/DDBJ whole genome shotgun (WGS) entry which is preliminary data.</text>
</comment>
<feature type="domain" description="CHY-type" evidence="4">
    <location>
        <begin position="8"/>
        <end position="88"/>
    </location>
</feature>
<sequence length="104" mass="12651">MPKVYGSIVDNETRCIHYQSFLDIIAIKFKCCNKYYPCYQCHNDHETHPIKRWSEDEFNEYAIMCGVCKNEMTINEYMMVESCPKCQSHFNHRCKFHYHLYFEV</sequence>
<keyword evidence="3" id="KW-0862">Zinc</keyword>
<keyword evidence="1" id="KW-0479">Metal-binding</keyword>
<dbReference type="InterPro" id="IPR016694">
    <property type="entry name" value="UCP017292"/>
</dbReference>
<organism evidence="5 6">
    <name type="scientific">Staphylococcus pasteuri_A</name>
    <dbReference type="NCBI Taxonomy" id="3062664"/>
    <lineage>
        <taxon>Bacteria</taxon>
        <taxon>Bacillati</taxon>
        <taxon>Bacillota</taxon>
        <taxon>Bacilli</taxon>
        <taxon>Bacillales</taxon>
        <taxon>Staphylococcaceae</taxon>
        <taxon>Staphylococcus</taxon>
    </lineage>
</organism>
<dbReference type="PIRSF" id="PIRSF017292">
    <property type="entry name" value="UCP017292_Znf_CHY"/>
    <property type="match status" value="1"/>
</dbReference>
<evidence type="ECO:0000313" key="6">
    <source>
        <dbReference type="Proteomes" id="UP001170310"/>
    </source>
</evidence>
<gene>
    <name evidence="5" type="ORF">Q4528_02775</name>
</gene>
<dbReference type="InterPro" id="IPR052604">
    <property type="entry name" value="Mito_Tim_assembly_helper"/>
</dbReference>
<dbReference type="InterPro" id="IPR037274">
    <property type="entry name" value="Znf_CHY_sf"/>
</dbReference>
<proteinExistence type="predicted"/>
<dbReference type="RefSeq" id="WP_017637108.1">
    <property type="nucleotide sequence ID" value="NZ_JAUOQO010000002.1"/>
</dbReference>
<dbReference type="Pfam" id="PF05495">
    <property type="entry name" value="zf-CHY"/>
    <property type="match status" value="1"/>
</dbReference>
<accession>A0AAW7YP99</accession>
<dbReference type="AlphaFoldDB" id="A0AAW7YP99"/>
<dbReference type="GeneID" id="72471069"/>
<dbReference type="GO" id="GO:0008270">
    <property type="term" value="F:zinc ion binding"/>
    <property type="evidence" value="ECO:0007669"/>
    <property type="project" value="UniProtKB-KW"/>
</dbReference>
<dbReference type="SUPFAM" id="SSF161219">
    <property type="entry name" value="CHY zinc finger-like"/>
    <property type="match status" value="1"/>
</dbReference>
<evidence type="ECO:0000256" key="3">
    <source>
        <dbReference type="ARBA" id="ARBA00022833"/>
    </source>
</evidence>
<evidence type="ECO:0000259" key="4">
    <source>
        <dbReference type="PROSITE" id="PS51266"/>
    </source>
</evidence>
<keyword evidence="6" id="KW-1185">Reference proteome</keyword>
<evidence type="ECO:0000313" key="5">
    <source>
        <dbReference type="EMBL" id="MDO6573073.1"/>
    </source>
</evidence>